<dbReference type="NCBIfam" id="TIGR01907">
    <property type="entry name" value="casE_Cse3"/>
    <property type="match status" value="1"/>
</dbReference>
<accession>A0A2U1T421</accession>
<protein>
    <submittedName>
        <fullName evidence="1">Type I-E CRISPR-associated protein Cas6/Cse3/CasE</fullName>
    </submittedName>
</protein>
<dbReference type="EMBL" id="QEEZ01000036">
    <property type="protein sequence ID" value="PWC00744.1"/>
    <property type="molecule type" value="Genomic_DNA"/>
</dbReference>
<evidence type="ECO:0000313" key="2">
    <source>
        <dbReference type="Proteomes" id="UP000244989"/>
    </source>
</evidence>
<proteinExistence type="predicted"/>
<dbReference type="CDD" id="cd09727">
    <property type="entry name" value="Cas6_I-E"/>
    <property type="match status" value="1"/>
</dbReference>
<comment type="caution">
    <text evidence="1">The sequence shown here is derived from an EMBL/GenBank/DDBJ whole genome shotgun (WGS) entry which is preliminary data.</text>
</comment>
<dbReference type="SUPFAM" id="SSF117987">
    <property type="entry name" value="CRISPR-associated protein"/>
    <property type="match status" value="2"/>
</dbReference>
<evidence type="ECO:0000313" key="1">
    <source>
        <dbReference type="EMBL" id="PWC00744.1"/>
    </source>
</evidence>
<sequence length="227" mass="25152">MISYRRNTMQTLYLTKVPVHSLLNRQVSNGNKTWDINSPRFRHRAVMGLFGELGQSPRQSNSILFRLDRVPGQTPFFLVQSDIQPTNIADVDGVETRELGQVPGAGQTVVFRIAVNAIRRKTIEEAGRKKTRTSSVPYDHDEGARARGETALTPWLENKLAGALTQMQVTNHVRDVLRESKKGMALQVDTIDGVGVVDDPETLAHLIHAGVGREKSYGCGLLSVRPV</sequence>
<dbReference type="KEGG" id="cyz:C3B44_08665"/>
<name>A0A2U1T421_9CORY</name>
<keyword evidence="2" id="KW-1185">Reference proteome</keyword>
<dbReference type="Pfam" id="PF08798">
    <property type="entry name" value="CRISPR_assoc"/>
    <property type="match status" value="1"/>
</dbReference>
<dbReference type="Proteomes" id="UP000244989">
    <property type="component" value="Unassembled WGS sequence"/>
</dbReference>
<dbReference type="SMART" id="SM01101">
    <property type="entry name" value="CRISPR_assoc"/>
    <property type="match status" value="1"/>
</dbReference>
<dbReference type="AlphaFoldDB" id="A0A2U1T421"/>
<dbReference type="InterPro" id="IPR010179">
    <property type="entry name" value="CRISPR-assoc_prot_Cse3"/>
</dbReference>
<reference evidence="2" key="1">
    <citation type="submission" date="2018-04" db="EMBL/GenBank/DDBJ databases">
        <authorList>
            <person name="Liu S."/>
            <person name="Wang Z."/>
            <person name="Li J."/>
        </authorList>
    </citation>
    <scope>NUCLEOTIDE SEQUENCE [LARGE SCALE GENOMIC DNA]</scope>
    <source>
        <strain evidence="2">2189</strain>
    </source>
</reference>
<dbReference type="Gene3D" id="3.30.70.1200">
    <property type="entry name" value="Crispr-associated protein, domain 1"/>
    <property type="match status" value="1"/>
</dbReference>
<gene>
    <name evidence="1" type="primary">cas6e</name>
    <name evidence="1" type="ORF">DF222_11165</name>
</gene>
<dbReference type="Gene3D" id="3.30.70.1210">
    <property type="entry name" value="Crispr-associated protein, domain 2"/>
    <property type="match status" value="1"/>
</dbReference>
<organism evidence="1 2">
    <name type="scientific">Corynebacterium yudongzhengii</name>
    <dbReference type="NCBI Taxonomy" id="2080740"/>
    <lineage>
        <taxon>Bacteria</taxon>
        <taxon>Bacillati</taxon>
        <taxon>Actinomycetota</taxon>
        <taxon>Actinomycetes</taxon>
        <taxon>Mycobacteriales</taxon>
        <taxon>Corynebacteriaceae</taxon>
        <taxon>Corynebacterium</taxon>
    </lineage>
</organism>